<evidence type="ECO:0000256" key="3">
    <source>
        <dbReference type="ARBA" id="ARBA00022840"/>
    </source>
</evidence>
<evidence type="ECO:0000256" key="2">
    <source>
        <dbReference type="ARBA" id="ARBA00022741"/>
    </source>
</evidence>
<protein>
    <submittedName>
        <fullName evidence="7">ABC transporter ATP-binding protein</fullName>
    </submittedName>
</protein>
<evidence type="ECO:0000256" key="4">
    <source>
        <dbReference type="ARBA" id="ARBA00022967"/>
    </source>
</evidence>
<comment type="caution">
    <text evidence="7">The sequence shown here is derived from an EMBL/GenBank/DDBJ whole genome shotgun (WGS) entry which is preliminary data.</text>
</comment>
<evidence type="ECO:0000256" key="1">
    <source>
        <dbReference type="ARBA" id="ARBA00022448"/>
    </source>
</evidence>
<dbReference type="SUPFAM" id="SSF52540">
    <property type="entry name" value="P-loop containing nucleoside triphosphate hydrolases"/>
    <property type="match status" value="1"/>
</dbReference>
<organism evidence="7 8">
    <name type="scientific">Candidatus Acidiferrum panamense</name>
    <dbReference type="NCBI Taxonomy" id="2741543"/>
    <lineage>
        <taxon>Bacteria</taxon>
        <taxon>Pseudomonadati</taxon>
        <taxon>Acidobacteriota</taxon>
        <taxon>Terriglobia</taxon>
        <taxon>Candidatus Acidiferrales</taxon>
        <taxon>Candidatus Acidiferrum</taxon>
    </lineage>
</organism>
<dbReference type="GO" id="GO:0016887">
    <property type="term" value="F:ATP hydrolysis activity"/>
    <property type="evidence" value="ECO:0007669"/>
    <property type="project" value="InterPro"/>
</dbReference>
<keyword evidence="4" id="KW-1278">Translocase</keyword>
<keyword evidence="8" id="KW-1185">Reference proteome</keyword>
<dbReference type="Proteomes" id="UP000567293">
    <property type="component" value="Unassembled WGS sequence"/>
</dbReference>
<dbReference type="PROSITE" id="PS00211">
    <property type="entry name" value="ABC_TRANSPORTER_1"/>
    <property type="match status" value="1"/>
</dbReference>
<dbReference type="EMBL" id="JACDQQ010001853">
    <property type="protein sequence ID" value="MBA0087148.1"/>
    <property type="molecule type" value="Genomic_DNA"/>
</dbReference>
<keyword evidence="1" id="KW-0813">Transport</keyword>
<sequence length="200" mass="22544">RGAILFEHARLRSFARRDLAKRIAYVPQSTPLAFPFTVLEVVLTGRSPYTPRFRFEDARDRERAMEALATVDAAHLAARRVTELSGGERQMVAVARALAQEPQCLLLDEPSAALDLKHRAALIRTLTRLRDAQGLTALVVTHDLHLIDPPFDHVFALRQGRLLAEGRPEQVLTDAVLSEVYEDPHVRTRRVDGRTLIWSN</sequence>
<accession>A0A7V8SYJ2</accession>
<evidence type="ECO:0000313" key="7">
    <source>
        <dbReference type="EMBL" id="MBA0087148.1"/>
    </source>
</evidence>
<dbReference type="PANTHER" id="PTHR42794:SF1">
    <property type="entry name" value="HEMIN IMPORT ATP-BINDING PROTEIN HMUV"/>
    <property type="match status" value="1"/>
</dbReference>
<name>A0A7V8SYJ2_9BACT</name>
<keyword evidence="3 7" id="KW-0067">ATP-binding</keyword>
<evidence type="ECO:0000259" key="6">
    <source>
        <dbReference type="PROSITE" id="PS50893"/>
    </source>
</evidence>
<gene>
    <name evidence="7" type="ORF">HRJ53_19360</name>
</gene>
<dbReference type="PROSITE" id="PS50893">
    <property type="entry name" value="ABC_TRANSPORTER_2"/>
    <property type="match status" value="1"/>
</dbReference>
<proteinExistence type="predicted"/>
<dbReference type="AlphaFoldDB" id="A0A7V8SYJ2"/>
<comment type="function">
    <text evidence="5">Part of the ABC transporter complex HmuTUV involved in hemin import. Responsible for energy coupling to the transport system.</text>
</comment>
<feature type="non-terminal residue" evidence="7">
    <location>
        <position position="1"/>
    </location>
</feature>
<dbReference type="InterPro" id="IPR027417">
    <property type="entry name" value="P-loop_NTPase"/>
</dbReference>
<dbReference type="PANTHER" id="PTHR42794">
    <property type="entry name" value="HEMIN IMPORT ATP-BINDING PROTEIN HMUV"/>
    <property type="match status" value="1"/>
</dbReference>
<dbReference type="InterPro" id="IPR017871">
    <property type="entry name" value="ABC_transporter-like_CS"/>
</dbReference>
<dbReference type="InterPro" id="IPR003439">
    <property type="entry name" value="ABC_transporter-like_ATP-bd"/>
</dbReference>
<evidence type="ECO:0000313" key="8">
    <source>
        <dbReference type="Proteomes" id="UP000567293"/>
    </source>
</evidence>
<keyword evidence="2" id="KW-0547">Nucleotide-binding</keyword>
<feature type="domain" description="ABC transporter" evidence="6">
    <location>
        <begin position="9"/>
        <end position="184"/>
    </location>
</feature>
<dbReference type="GO" id="GO:0005524">
    <property type="term" value="F:ATP binding"/>
    <property type="evidence" value="ECO:0007669"/>
    <property type="project" value="UniProtKB-KW"/>
</dbReference>
<evidence type="ECO:0000256" key="5">
    <source>
        <dbReference type="ARBA" id="ARBA00037066"/>
    </source>
</evidence>
<dbReference type="Pfam" id="PF00005">
    <property type="entry name" value="ABC_tran"/>
    <property type="match status" value="1"/>
</dbReference>
<reference evidence="7" key="1">
    <citation type="submission" date="2020-06" db="EMBL/GenBank/DDBJ databases">
        <title>Legume-microbial interactions unlock mineral nutrients during tropical forest succession.</title>
        <authorList>
            <person name="Epihov D.Z."/>
        </authorList>
    </citation>
    <scope>NUCLEOTIDE SEQUENCE [LARGE SCALE GENOMIC DNA]</scope>
    <source>
        <strain evidence="7">Pan2503</strain>
    </source>
</reference>
<dbReference type="Gene3D" id="3.40.50.300">
    <property type="entry name" value="P-loop containing nucleotide triphosphate hydrolases"/>
    <property type="match status" value="1"/>
</dbReference>